<feature type="transmembrane region" description="Helical" evidence="3">
    <location>
        <begin position="83"/>
        <end position="102"/>
    </location>
</feature>
<evidence type="ECO:0000313" key="5">
    <source>
        <dbReference type="Proteomes" id="UP000002217"/>
    </source>
</evidence>
<organism evidence="4 5">
    <name type="scientific">Desulfofarcimen acetoxidans (strain ATCC 49208 / DSM 771 / KCTC 5769 / VKM B-1644 / 5575)</name>
    <name type="common">Desulfotomaculum acetoxidans</name>
    <dbReference type="NCBI Taxonomy" id="485916"/>
    <lineage>
        <taxon>Bacteria</taxon>
        <taxon>Bacillati</taxon>
        <taxon>Bacillota</taxon>
        <taxon>Clostridia</taxon>
        <taxon>Eubacteriales</taxon>
        <taxon>Peptococcaceae</taxon>
        <taxon>Desulfofarcimen</taxon>
    </lineage>
</organism>
<evidence type="ECO:0000313" key="4">
    <source>
        <dbReference type="EMBL" id="ACV61196.1"/>
    </source>
</evidence>
<reference evidence="4 5" key="1">
    <citation type="journal article" date="2009" name="Stand. Genomic Sci.">
        <title>Complete genome sequence of Desulfotomaculum acetoxidans type strain (5575).</title>
        <authorList>
            <person name="Spring S."/>
            <person name="Lapidus A."/>
            <person name="Schroder M."/>
            <person name="Gleim D."/>
            <person name="Sims D."/>
            <person name="Meincke L."/>
            <person name="Glavina Del Rio T."/>
            <person name="Tice H."/>
            <person name="Copeland A."/>
            <person name="Cheng J.F."/>
            <person name="Lucas S."/>
            <person name="Chen F."/>
            <person name="Nolan M."/>
            <person name="Bruce D."/>
            <person name="Goodwin L."/>
            <person name="Pitluck S."/>
            <person name="Ivanova N."/>
            <person name="Mavromatis K."/>
            <person name="Mikhailova N."/>
            <person name="Pati A."/>
            <person name="Chen A."/>
            <person name="Palaniappan K."/>
            <person name="Land M."/>
            <person name="Hauser L."/>
            <person name="Chang Y.J."/>
            <person name="Jeffries C.D."/>
            <person name="Chain P."/>
            <person name="Saunders E."/>
            <person name="Brettin T."/>
            <person name="Detter J.C."/>
            <person name="Goker M."/>
            <person name="Bristow J."/>
            <person name="Eisen J.A."/>
            <person name="Markowitz V."/>
            <person name="Hugenholtz P."/>
            <person name="Kyrpides N.C."/>
            <person name="Klenk H.P."/>
            <person name="Han C."/>
        </authorList>
    </citation>
    <scope>NUCLEOTIDE SEQUENCE [LARGE SCALE GENOMIC DNA]</scope>
    <source>
        <strain evidence="5">ATCC 49208 / DSM 771 / VKM B-1644</strain>
    </source>
</reference>
<dbReference type="GO" id="GO:0015225">
    <property type="term" value="F:biotin transmembrane transporter activity"/>
    <property type="evidence" value="ECO:0007669"/>
    <property type="project" value="UniProtKB-UniRule"/>
</dbReference>
<dbReference type="InterPro" id="IPR003784">
    <property type="entry name" value="BioY"/>
</dbReference>
<dbReference type="Gene3D" id="1.10.1760.20">
    <property type="match status" value="1"/>
</dbReference>
<dbReference type="STRING" id="485916.Dtox_0243"/>
<dbReference type="RefSeq" id="WP_015755917.1">
    <property type="nucleotide sequence ID" value="NC_013216.1"/>
</dbReference>
<dbReference type="KEGG" id="dae:Dtox_0243"/>
<dbReference type="Pfam" id="PF02632">
    <property type="entry name" value="BioY"/>
    <property type="match status" value="1"/>
</dbReference>
<keyword evidence="2" id="KW-0813">Transport</keyword>
<evidence type="ECO:0000256" key="3">
    <source>
        <dbReference type="SAM" id="Phobius"/>
    </source>
</evidence>
<protein>
    <recommendedName>
        <fullName evidence="2">Biotin transporter</fullName>
    </recommendedName>
</protein>
<gene>
    <name evidence="4" type="ordered locus">Dtox_0243</name>
</gene>
<dbReference type="PIRSF" id="PIRSF016661">
    <property type="entry name" value="BioY"/>
    <property type="match status" value="1"/>
</dbReference>
<dbReference type="OrthoDB" id="9803495at2"/>
<dbReference type="AlphaFoldDB" id="C8W3U2"/>
<feature type="transmembrane region" description="Helical" evidence="3">
    <location>
        <begin position="12"/>
        <end position="33"/>
    </location>
</feature>
<keyword evidence="3" id="KW-0812">Transmembrane</keyword>
<dbReference type="PANTHER" id="PTHR34295:SF1">
    <property type="entry name" value="BIOTIN TRANSPORTER BIOY"/>
    <property type="match status" value="1"/>
</dbReference>
<evidence type="ECO:0000256" key="1">
    <source>
        <dbReference type="ARBA" id="ARBA00010692"/>
    </source>
</evidence>
<comment type="similarity">
    <text evidence="1 2">Belongs to the BioY family.</text>
</comment>
<accession>C8W3U2</accession>
<feature type="transmembrane region" description="Helical" evidence="3">
    <location>
        <begin position="40"/>
        <end position="63"/>
    </location>
</feature>
<name>C8W3U2_DESAS</name>
<feature type="transmembrane region" description="Helical" evidence="3">
    <location>
        <begin position="154"/>
        <end position="177"/>
    </location>
</feature>
<dbReference type="PANTHER" id="PTHR34295">
    <property type="entry name" value="BIOTIN TRANSPORTER BIOY"/>
    <property type="match status" value="1"/>
</dbReference>
<keyword evidence="3" id="KW-1133">Transmembrane helix</keyword>
<keyword evidence="5" id="KW-1185">Reference proteome</keyword>
<feature type="transmembrane region" description="Helical" evidence="3">
    <location>
        <begin position="114"/>
        <end position="142"/>
    </location>
</feature>
<keyword evidence="2 3" id="KW-0472">Membrane</keyword>
<proteinExistence type="inferred from homology"/>
<evidence type="ECO:0000256" key="2">
    <source>
        <dbReference type="PIRNR" id="PIRNR016661"/>
    </source>
</evidence>
<sequence>MKFSARDIALAGMFAALAAIVAVLGRFGITAIVPFSLQPLVVLLAGGLLGARLGAMSISVYVLMGLIGLPVFEKPPFGGPAYILQPTFGFLIAFIAAAYVIGKLLEGKKSGFGCYFMAMLAGLFIIYAIGLPYFYLIFNFYIGKAMPVMSVIKIAFLPFVGFDLLKAIMSASLAMAVSRRIG</sequence>
<comment type="subcellular location">
    <subcellularLocation>
        <location evidence="2">Cell membrane</location>
        <topology evidence="2">Multi-pass membrane protein</topology>
    </subcellularLocation>
</comment>
<dbReference type="eggNOG" id="COG1268">
    <property type="taxonomic scope" value="Bacteria"/>
</dbReference>
<dbReference type="GO" id="GO:0005886">
    <property type="term" value="C:plasma membrane"/>
    <property type="evidence" value="ECO:0007669"/>
    <property type="project" value="UniProtKB-SubCell"/>
</dbReference>
<dbReference type="EMBL" id="CP001720">
    <property type="protein sequence ID" value="ACV61196.1"/>
    <property type="molecule type" value="Genomic_DNA"/>
</dbReference>
<dbReference type="HOGENOM" id="CLU_077931_3_1_9"/>
<keyword evidence="2" id="KW-1003">Cell membrane</keyword>
<dbReference type="Proteomes" id="UP000002217">
    <property type="component" value="Chromosome"/>
</dbReference>